<dbReference type="PANTHER" id="PTHR35987">
    <property type="entry name" value="PROTEIN PLASTID REDOX INSENSITIVE 2, CHLOROPLASTIC-RELATED"/>
    <property type="match status" value="1"/>
</dbReference>
<gene>
    <name evidence="1" type="ORF">D0Y65_048360</name>
</gene>
<dbReference type="AlphaFoldDB" id="A0A445FSP6"/>
<organism evidence="1 2">
    <name type="scientific">Glycine soja</name>
    <name type="common">Wild soybean</name>
    <dbReference type="NCBI Taxonomy" id="3848"/>
    <lineage>
        <taxon>Eukaryota</taxon>
        <taxon>Viridiplantae</taxon>
        <taxon>Streptophyta</taxon>
        <taxon>Embryophyta</taxon>
        <taxon>Tracheophyta</taxon>
        <taxon>Spermatophyta</taxon>
        <taxon>Magnoliopsida</taxon>
        <taxon>eudicotyledons</taxon>
        <taxon>Gunneridae</taxon>
        <taxon>Pentapetalae</taxon>
        <taxon>rosids</taxon>
        <taxon>fabids</taxon>
        <taxon>Fabales</taxon>
        <taxon>Fabaceae</taxon>
        <taxon>Papilionoideae</taxon>
        <taxon>50 kb inversion clade</taxon>
        <taxon>NPAAA clade</taxon>
        <taxon>indigoferoid/millettioid clade</taxon>
        <taxon>Phaseoleae</taxon>
        <taxon>Glycine</taxon>
        <taxon>Glycine subgen. Soja</taxon>
    </lineage>
</organism>
<accession>A0A445FSP6</accession>
<evidence type="ECO:0000313" key="2">
    <source>
        <dbReference type="Proteomes" id="UP000289340"/>
    </source>
</evidence>
<dbReference type="EMBL" id="QZWG01000018">
    <property type="protein sequence ID" value="RZB51902.1"/>
    <property type="molecule type" value="Genomic_DNA"/>
</dbReference>
<evidence type="ECO:0000313" key="1">
    <source>
        <dbReference type="EMBL" id="RZB51902.1"/>
    </source>
</evidence>
<dbReference type="PANTHER" id="PTHR35987:SF3">
    <property type="entry name" value="PROTEIN PLASTID REDOX INSENSITIVE 2-LIKE ISOFORM X1"/>
    <property type="match status" value="1"/>
</dbReference>
<sequence>VVDNAVVGRVEPDDDGVVVGEGEGGKDRDELGLGLGVVFIKCMLGAGGLEPVPESEVVGLDATFFSVPQQNHYPQTLFILLHCFPRFSAKPISRNSFTCALTHSPTHKYVYPDPVPEFAEHETQKFKFELFWKLSEEGVDEFGDDLHSVVDVCAQIFSEFLHKEYRGPGTLLVEPFTDMMVALKKKKLPGAALAARESLLWLQNFVDKDWEVWNSKLK</sequence>
<feature type="non-terminal residue" evidence="1">
    <location>
        <position position="1"/>
    </location>
</feature>
<keyword evidence="2" id="KW-1185">Reference proteome</keyword>
<comment type="caution">
    <text evidence="1">The sequence shown here is derived from an EMBL/GenBank/DDBJ whole genome shotgun (WGS) entry which is preliminary data.</text>
</comment>
<name>A0A445FSP6_GLYSO</name>
<proteinExistence type="predicted"/>
<dbReference type="Proteomes" id="UP000289340">
    <property type="component" value="Chromosome 18"/>
</dbReference>
<dbReference type="GO" id="GO:0010468">
    <property type="term" value="P:regulation of gene expression"/>
    <property type="evidence" value="ECO:0007669"/>
    <property type="project" value="InterPro"/>
</dbReference>
<reference evidence="1 2" key="1">
    <citation type="submission" date="2018-09" db="EMBL/GenBank/DDBJ databases">
        <title>A high-quality reference genome of wild soybean provides a powerful tool to mine soybean genomes.</title>
        <authorList>
            <person name="Xie M."/>
            <person name="Chung C.Y.L."/>
            <person name="Li M.-W."/>
            <person name="Wong F.-L."/>
            <person name="Chan T.-F."/>
            <person name="Lam H.-M."/>
        </authorList>
    </citation>
    <scope>NUCLEOTIDE SEQUENCE [LARGE SCALE GENOMIC DNA]</scope>
    <source>
        <strain evidence="2">cv. W05</strain>
        <tissue evidence="1">Hypocotyl of etiolated seedlings</tissue>
    </source>
</reference>
<dbReference type="InterPro" id="IPR039349">
    <property type="entry name" value="PRIN2"/>
</dbReference>
<protein>
    <submittedName>
        <fullName evidence="1">Protein PLASTID REDOX INSENSITIVE 2, chloroplastic</fullName>
    </submittedName>
</protein>